<dbReference type="InterPro" id="IPR036691">
    <property type="entry name" value="Endo/exonu/phosph_ase_sf"/>
</dbReference>
<keyword evidence="3" id="KW-1185">Reference proteome</keyword>
<dbReference type="PANTHER" id="PTHR46670:SF3">
    <property type="entry name" value="ENDONUCLEASE_EXONUCLEASE_PHOSPHATASE DOMAIN-CONTAINING PROTEIN"/>
    <property type="match status" value="1"/>
</dbReference>
<gene>
    <name evidence="2" type="ORF">MCOR_56728</name>
</gene>
<name>A0A6J8EWB6_MYTCO</name>
<evidence type="ECO:0000259" key="1">
    <source>
        <dbReference type="Pfam" id="PF03372"/>
    </source>
</evidence>
<dbReference type="AlphaFoldDB" id="A0A6J8EWB6"/>
<feature type="domain" description="Endonuclease/exonuclease/phosphatase" evidence="1">
    <location>
        <begin position="122"/>
        <end position="309"/>
    </location>
</feature>
<sequence length="581" mass="66518">MNFIINRLSIATSNLRYYSTSIVKLNHRTRRGTKAGRNVFRPIRSITTTQRPSVPVRISCVDRTNLVQIAINKNVPDTFSAIESLVRSLENVKNENRCNSSDLSKIQTTSNDGSNTALSLVTLNTRSVKNKTTSICDFLTSNNVDIFALTETWLGSSVDKHIISEITPDGYDLHHVARTNRKGGGVAVIFNKSLEVKPVSSKHSFSHFELLECNVSSKHHRFRLCVIYRPLPSRINKLKMSTFFEEWSTFLDQLVIIPEEIVITGDLNFHRDDKNNSDACKFIESLEDHGLQQHINGPTHIHRHTLDVISTRAISSILKNTPVVHDPYLCDKKGNPAGDHMALFAQLRISRPLKYRQTVTYRKYRDINLDDIKNDFVESIPSVVNATEPLDSLVSLYNTNLISVIDKHAPIVSKEITLRPNTEWHTEELRDAKRNCRKAERLMRKTNLTVHQQIHRDACVHENKLLIRCKKEHYSTKVEEAEHDQKQLFRLSKRIMGEKQETILPSHKDEKDLVNKFCQFFMNKIETIRANISAYTKSSITMCDIMKSDEKFNGENLSSFKPTTITKLRKIIQSAPSKTVN</sequence>
<dbReference type="GO" id="GO:0003824">
    <property type="term" value="F:catalytic activity"/>
    <property type="evidence" value="ECO:0007669"/>
    <property type="project" value="InterPro"/>
</dbReference>
<reference evidence="2 3" key="1">
    <citation type="submission" date="2020-06" db="EMBL/GenBank/DDBJ databases">
        <authorList>
            <person name="Li R."/>
            <person name="Bekaert M."/>
        </authorList>
    </citation>
    <scope>NUCLEOTIDE SEQUENCE [LARGE SCALE GENOMIC DNA]</scope>
    <source>
        <strain evidence="3">wild</strain>
    </source>
</reference>
<accession>A0A6J8EWB6</accession>
<evidence type="ECO:0000313" key="2">
    <source>
        <dbReference type="EMBL" id="CAC5424857.1"/>
    </source>
</evidence>
<dbReference type="Proteomes" id="UP000507470">
    <property type="component" value="Unassembled WGS sequence"/>
</dbReference>
<dbReference type="InterPro" id="IPR005135">
    <property type="entry name" value="Endo/exonuclease/phosphatase"/>
</dbReference>
<proteinExistence type="predicted"/>
<dbReference type="Gene3D" id="3.60.10.10">
    <property type="entry name" value="Endonuclease/exonuclease/phosphatase"/>
    <property type="match status" value="1"/>
</dbReference>
<evidence type="ECO:0000313" key="3">
    <source>
        <dbReference type="Proteomes" id="UP000507470"/>
    </source>
</evidence>
<dbReference type="PANTHER" id="PTHR46670">
    <property type="entry name" value="ENDO/EXONUCLEASE/PHOSPHATASE DOMAIN-CONTAINING PROTEIN"/>
    <property type="match status" value="1"/>
</dbReference>
<protein>
    <recommendedName>
        <fullName evidence="1">Endonuclease/exonuclease/phosphatase domain-containing protein</fullName>
    </recommendedName>
</protein>
<dbReference type="SUPFAM" id="SSF56219">
    <property type="entry name" value="DNase I-like"/>
    <property type="match status" value="1"/>
</dbReference>
<organism evidence="2 3">
    <name type="scientific">Mytilus coruscus</name>
    <name type="common">Sea mussel</name>
    <dbReference type="NCBI Taxonomy" id="42192"/>
    <lineage>
        <taxon>Eukaryota</taxon>
        <taxon>Metazoa</taxon>
        <taxon>Spiralia</taxon>
        <taxon>Lophotrochozoa</taxon>
        <taxon>Mollusca</taxon>
        <taxon>Bivalvia</taxon>
        <taxon>Autobranchia</taxon>
        <taxon>Pteriomorphia</taxon>
        <taxon>Mytilida</taxon>
        <taxon>Mytiloidea</taxon>
        <taxon>Mytilidae</taxon>
        <taxon>Mytilinae</taxon>
        <taxon>Mytilus</taxon>
    </lineage>
</organism>
<dbReference type="EMBL" id="CACVKT020010086">
    <property type="protein sequence ID" value="CAC5424857.1"/>
    <property type="molecule type" value="Genomic_DNA"/>
</dbReference>
<dbReference type="OrthoDB" id="10072198at2759"/>
<dbReference type="Pfam" id="PF03372">
    <property type="entry name" value="Exo_endo_phos"/>
    <property type="match status" value="1"/>
</dbReference>